<reference evidence="2 3" key="1">
    <citation type="submission" date="2018-11" db="EMBL/GenBank/DDBJ databases">
        <authorList>
            <consortium name="Pathogen Informatics"/>
        </authorList>
    </citation>
    <scope>NUCLEOTIDE SEQUENCE [LARGE SCALE GENOMIC DNA]</scope>
    <source>
        <strain>Denwood</strain>
        <strain evidence="3">Zambia</strain>
    </source>
</reference>
<feature type="compositionally biased region" description="Polar residues" evidence="1">
    <location>
        <begin position="62"/>
        <end position="81"/>
    </location>
</feature>
<keyword evidence="3" id="KW-1185">Reference proteome</keyword>
<dbReference type="STRING" id="31246.A0A183PYZ7"/>
<sequence length="101" mass="11125">MSSCGSHSLYTTRKAAHSLGNLNIEGSIRWASLSNSNWNNNETCDWDLSNDHGWGSIDDDGWSTTTAGGGNSRTTLTNESVVQRDSKLENNGYNRRSRKNS</sequence>
<organism evidence="2 3">
    <name type="scientific">Schistosoma mattheei</name>
    <dbReference type="NCBI Taxonomy" id="31246"/>
    <lineage>
        <taxon>Eukaryota</taxon>
        <taxon>Metazoa</taxon>
        <taxon>Spiralia</taxon>
        <taxon>Lophotrochozoa</taxon>
        <taxon>Platyhelminthes</taxon>
        <taxon>Trematoda</taxon>
        <taxon>Digenea</taxon>
        <taxon>Strigeidida</taxon>
        <taxon>Schistosomatoidea</taxon>
        <taxon>Schistosomatidae</taxon>
        <taxon>Schistosoma</taxon>
    </lineage>
</organism>
<proteinExistence type="predicted"/>
<evidence type="ECO:0000313" key="2">
    <source>
        <dbReference type="EMBL" id="VDP80235.1"/>
    </source>
</evidence>
<feature type="region of interest" description="Disordered" evidence="1">
    <location>
        <begin position="59"/>
        <end position="101"/>
    </location>
</feature>
<evidence type="ECO:0000313" key="3">
    <source>
        <dbReference type="Proteomes" id="UP000269396"/>
    </source>
</evidence>
<evidence type="ECO:0000256" key="1">
    <source>
        <dbReference type="SAM" id="MobiDB-lite"/>
    </source>
</evidence>
<dbReference type="Proteomes" id="UP000269396">
    <property type="component" value="Unassembled WGS sequence"/>
</dbReference>
<dbReference type="EMBL" id="UZAL01042611">
    <property type="protein sequence ID" value="VDP80235.1"/>
    <property type="molecule type" value="Genomic_DNA"/>
</dbReference>
<name>A0A183PYZ7_9TREM</name>
<protein>
    <submittedName>
        <fullName evidence="2">Uncharacterized protein</fullName>
    </submittedName>
</protein>
<gene>
    <name evidence="2" type="ORF">SMTD_LOCUS19583</name>
</gene>
<accession>A0A183PYZ7</accession>
<dbReference type="AlphaFoldDB" id="A0A183PYZ7"/>